<feature type="compositionally biased region" description="Basic residues" evidence="1">
    <location>
        <begin position="27"/>
        <end position="36"/>
    </location>
</feature>
<gene>
    <name evidence="2" type="ORF">ACMD2_22091</name>
</gene>
<dbReference type="AlphaFoldDB" id="A0A199VXV3"/>
<name>A0A199VXV3_ANACO</name>
<dbReference type="EMBL" id="LSRQ01000604">
    <property type="protein sequence ID" value="OAY81781.1"/>
    <property type="molecule type" value="Genomic_DNA"/>
</dbReference>
<evidence type="ECO:0000256" key="1">
    <source>
        <dbReference type="SAM" id="MobiDB-lite"/>
    </source>
</evidence>
<sequence>MVCITIGALPFSGNLMVAIFEQPPPPRARRRRRRRRRSDDLPPPPHANDRVGAPLGAKGWADEPGFHWWKDKEAEILSDIEPIIAREP</sequence>
<proteinExistence type="predicted"/>
<reference evidence="2 3" key="1">
    <citation type="journal article" date="2016" name="DNA Res.">
        <title>The draft genome of MD-2 pineapple using hybrid error correction of long reads.</title>
        <authorList>
            <person name="Redwan R.M."/>
            <person name="Saidin A."/>
            <person name="Kumar S.V."/>
        </authorList>
    </citation>
    <scope>NUCLEOTIDE SEQUENCE [LARGE SCALE GENOMIC DNA]</scope>
    <source>
        <strain evidence="3">cv. MD2</strain>
        <tissue evidence="2">Leaf</tissue>
    </source>
</reference>
<organism evidence="2 3">
    <name type="scientific">Ananas comosus</name>
    <name type="common">Pineapple</name>
    <name type="synonym">Ananas ananas</name>
    <dbReference type="NCBI Taxonomy" id="4615"/>
    <lineage>
        <taxon>Eukaryota</taxon>
        <taxon>Viridiplantae</taxon>
        <taxon>Streptophyta</taxon>
        <taxon>Embryophyta</taxon>
        <taxon>Tracheophyta</taxon>
        <taxon>Spermatophyta</taxon>
        <taxon>Magnoliopsida</taxon>
        <taxon>Liliopsida</taxon>
        <taxon>Poales</taxon>
        <taxon>Bromeliaceae</taxon>
        <taxon>Bromelioideae</taxon>
        <taxon>Ananas</taxon>
    </lineage>
</organism>
<protein>
    <submittedName>
        <fullName evidence="2">Uncharacterized protein</fullName>
    </submittedName>
</protein>
<comment type="caution">
    <text evidence="2">The sequence shown here is derived from an EMBL/GenBank/DDBJ whole genome shotgun (WGS) entry which is preliminary data.</text>
</comment>
<feature type="region of interest" description="Disordered" evidence="1">
    <location>
        <begin position="21"/>
        <end position="56"/>
    </location>
</feature>
<dbReference type="Proteomes" id="UP000092600">
    <property type="component" value="Unassembled WGS sequence"/>
</dbReference>
<evidence type="ECO:0000313" key="3">
    <source>
        <dbReference type="Proteomes" id="UP000092600"/>
    </source>
</evidence>
<evidence type="ECO:0000313" key="2">
    <source>
        <dbReference type="EMBL" id="OAY81781.1"/>
    </source>
</evidence>
<accession>A0A199VXV3</accession>